<reference evidence="1" key="1">
    <citation type="submission" date="2021-05" db="EMBL/GenBank/DDBJ databases">
        <authorList>
            <person name="Alioto T."/>
            <person name="Alioto T."/>
            <person name="Gomez Garrido J."/>
        </authorList>
    </citation>
    <scope>NUCLEOTIDE SEQUENCE</scope>
</reference>
<sequence>MQIFIQNFKDLYGGIRSPTAKCALCSSKKEIDECKACNDICCNNHGKMLKLYRCGDCNDENNETVTVQKLTHQRCGACPRSIDRKATIYCCGCKLFMCGAHDRNHDHYFICNKCSGN</sequence>
<evidence type="ECO:0000313" key="1">
    <source>
        <dbReference type="EMBL" id="CAG6487978.1"/>
    </source>
</evidence>
<organism evidence="1">
    <name type="scientific">Culex pipiens</name>
    <name type="common">House mosquito</name>
    <dbReference type="NCBI Taxonomy" id="7175"/>
    <lineage>
        <taxon>Eukaryota</taxon>
        <taxon>Metazoa</taxon>
        <taxon>Ecdysozoa</taxon>
        <taxon>Arthropoda</taxon>
        <taxon>Hexapoda</taxon>
        <taxon>Insecta</taxon>
        <taxon>Pterygota</taxon>
        <taxon>Neoptera</taxon>
        <taxon>Endopterygota</taxon>
        <taxon>Diptera</taxon>
        <taxon>Nematocera</taxon>
        <taxon>Culicoidea</taxon>
        <taxon>Culicidae</taxon>
        <taxon>Culicinae</taxon>
        <taxon>Culicini</taxon>
        <taxon>Culex</taxon>
        <taxon>Culex</taxon>
    </lineage>
</organism>
<proteinExistence type="predicted"/>
<protein>
    <submittedName>
        <fullName evidence="1">(northern house mosquito) hypothetical protein</fullName>
    </submittedName>
</protein>
<dbReference type="EMBL" id="HBUE01108953">
    <property type="protein sequence ID" value="CAG6487978.1"/>
    <property type="molecule type" value="Transcribed_RNA"/>
</dbReference>
<accession>A0A8D8FZ19</accession>
<dbReference type="AlphaFoldDB" id="A0A8D8FZ19"/>
<name>A0A8D8FZ19_CULPI</name>